<dbReference type="Proteomes" id="UP000789390">
    <property type="component" value="Unassembled WGS sequence"/>
</dbReference>
<dbReference type="OrthoDB" id="6363212at2759"/>
<sequence length="119" mass="13514">MHNLGQPDRHQLLNKIYDFPFANYMNSSAADHKHQFCYSSHTVDMKLFFILILLAVAAAAPTSSKKESDDKAPEITIVSQSDVRHVNGTNEWNYALSDGTSRFQMWFPQPAKPSKASRR</sequence>
<protein>
    <submittedName>
        <fullName evidence="1">Uncharacterized protein</fullName>
    </submittedName>
</protein>
<dbReference type="EMBL" id="CAKKLH010000083">
    <property type="protein sequence ID" value="CAH0102486.1"/>
    <property type="molecule type" value="Genomic_DNA"/>
</dbReference>
<dbReference type="AlphaFoldDB" id="A0A8J2WFG2"/>
<name>A0A8J2WFG2_9CRUS</name>
<gene>
    <name evidence="1" type="ORF">DGAL_LOCUS4895</name>
</gene>
<evidence type="ECO:0000313" key="1">
    <source>
        <dbReference type="EMBL" id="CAH0102486.1"/>
    </source>
</evidence>
<evidence type="ECO:0000313" key="2">
    <source>
        <dbReference type="Proteomes" id="UP000789390"/>
    </source>
</evidence>
<keyword evidence="2" id="KW-1185">Reference proteome</keyword>
<comment type="caution">
    <text evidence="1">The sequence shown here is derived from an EMBL/GenBank/DDBJ whole genome shotgun (WGS) entry which is preliminary data.</text>
</comment>
<proteinExistence type="predicted"/>
<reference evidence="1" key="1">
    <citation type="submission" date="2021-11" db="EMBL/GenBank/DDBJ databases">
        <authorList>
            <person name="Schell T."/>
        </authorList>
    </citation>
    <scope>NUCLEOTIDE SEQUENCE</scope>
    <source>
        <strain evidence="1">M5</strain>
    </source>
</reference>
<accession>A0A8J2WFG2</accession>
<organism evidence="1 2">
    <name type="scientific">Daphnia galeata</name>
    <dbReference type="NCBI Taxonomy" id="27404"/>
    <lineage>
        <taxon>Eukaryota</taxon>
        <taxon>Metazoa</taxon>
        <taxon>Ecdysozoa</taxon>
        <taxon>Arthropoda</taxon>
        <taxon>Crustacea</taxon>
        <taxon>Branchiopoda</taxon>
        <taxon>Diplostraca</taxon>
        <taxon>Cladocera</taxon>
        <taxon>Anomopoda</taxon>
        <taxon>Daphniidae</taxon>
        <taxon>Daphnia</taxon>
    </lineage>
</organism>